<protein>
    <recommendedName>
        <fullName evidence="3">Glycosyltransferase</fullName>
    </recommendedName>
</protein>
<organism evidence="2">
    <name type="scientific">uncultured Nocardioides sp</name>
    <dbReference type="NCBI Taxonomy" id="198441"/>
    <lineage>
        <taxon>Bacteria</taxon>
        <taxon>Bacillati</taxon>
        <taxon>Actinomycetota</taxon>
        <taxon>Actinomycetes</taxon>
        <taxon>Propionibacteriales</taxon>
        <taxon>Nocardioidaceae</taxon>
        <taxon>Nocardioides</taxon>
        <taxon>environmental samples</taxon>
    </lineage>
</organism>
<accession>A0A6J4NV79</accession>
<dbReference type="EMBL" id="CADCUM010000107">
    <property type="protein sequence ID" value="CAA9397778.1"/>
    <property type="molecule type" value="Genomic_DNA"/>
</dbReference>
<name>A0A6J4NV79_9ACTN</name>
<dbReference type="AlphaFoldDB" id="A0A6J4NV79"/>
<evidence type="ECO:0000256" key="1">
    <source>
        <dbReference type="SAM" id="MobiDB-lite"/>
    </source>
</evidence>
<sequence length="383" mass="40507">MPRSRPRGAGSSCVRSAPGTAERGAPAVLGCTLSDDDAVGDDREDGVVLQALTDRDRDLAVPYHLLLGPDTHGVTQYAGVVAGAAGAPVARDVTQLLAGQPVHVHVTDRLLSRDPAAAAAAVETLARKVRLTLTLHDVPQPTDGPVFHARARAYRRMVTASRAWATNSWHEHALVGRWCAPDARGAVIPLPVLRTGGSEVSTVEVVDALLGGLFGFVYPGKGHRQAVRAAAALRRAGTLARVRVLGGAAPGHDDEVEELVRSSRARGVPVEVTGRVPETQLVRALRRVAVPVVAHRNVSASASLNSWIAAGRRPLVRDGAYAREMAELRPGTITIFDDSTLVPRLEAALHRPATTWTTPGTDLGPSLEDTAAAYRAWWASVDA</sequence>
<evidence type="ECO:0000313" key="2">
    <source>
        <dbReference type="EMBL" id="CAA9397778.1"/>
    </source>
</evidence>
<feature type="region of interest" description="Disordered" evidence="1">
    <location>
        <begin position="1"/>
        <end position="24"/>
    </location>
</feature>
<dbReference type="Gene3D" id="3.40.50.2000">
    <property type="entry name" value="Glycogen Phosphorylase B"/>
    <property type="match status" value="1"/>
</dbReference>
<gene>
    <name evidence="2" type="ORF">AVDCRST_MAG32-2787</name>
</gene>
<dbReference type="SUPFAM" id="SSF53756">
    <property type="entry name" value="UDP-Glycosyltransferase/glycogen phosphorylase"/>
    <property type="match status" value="1"/>
</dbReference>
<evidence type="ECO:0008006" key="3">
    <source>
        <dbReference type="Google" id="ProtNLM"/>
    </source>
</evidence>
<reference evidence="2" key="1">
    <citation type="submission" date="2020-02" db="EMBL/GenBank/DDBJ databases">
        <authorList>
            <person name="Meier V. D."/>
        </authorList>
    </citation>
    <scope>NUCLEOTIDE SEQUENCE</scope>
    <source>
        <strain evidence="2">AVDCRST_MAG32</strain>
    </source>
</reference>
<proteinExistence type="predicted"/>